<comment type="caution">
    <text evidence="2">The sequence shown here is derived from an EMBL/GenBank/DDBJ whole genome shotgun (WGS) entry which is preliminary data.</text>
</comment>
<evidence type="ECO:0000313" key="3">
    <source>
        <dbReference type="Proteomes" id="UP001210380"/>
    </source>
</evidence>
<sequence length="164" mass="18124">MDFRKSALGLITAIIAIVLGVVGTALVIGWFSEGGRIPFLFFGAPVLVVVGIILLINSFRPFTMRIDERGILLEHPADKVRIALGWQYIARVAVQELPKPKGEKGTATYLVVWPQGGANPGVPQDRMFQHDGWTGYRLIDVDDIREDKEKLTAALAHYAAPIFR</sequence>
<evidence type="ECO:0000256" key="1">
    <source>
        <dbReference type="SAM" id="Phobius"/>
    </source>
</evidence>
<keyword evidence="1" id="KW-0472">Membrane</keyword>
<organism evidence="2 3">
    <name type="scientific">Saccharopolyspora oryzae</name>
    <dbReference type="NCBI Taxonomy" id="2997343"/>
    <lineage>
        <taxon>Bacteria</taxon>
        <taxon>Bacillati</taxon>
        <taxon>Actinomycetota</taxon>
        <taxon>Actinomycetes</taxon>
        <taxon>Pseudonocardiales</taxon>
        <taxon>Pseudonocardiaceae</taxon>
        <taxon>Saccharopolyspora</taxon>
    </lineage>
</organism>
<name>A0ABT4US55_9PSEU</name>
<protein>
    <recommendedName>
        <fullName evidence="4">PH domain-containing protein</fullName>
    </recommendedName>
</protein>
<accession>A0ABT4US55</accession>
<feature type="transmembrane region" description="Helical" evidence="1">
    <location>
        <begin position="7"/>
        <end position="31"/>
    </location>
</feature>
<dbReference type="EMBL" id="JAQGLA010000003">
    <property type="protein sequence ID" value="MDA3624545.1"/>
    <property type="molecule type" value="Genomic_DNA"/>
</dbReference>
<dbReference type="RefSeq" id="WP_270947105.1">
    <property type="nucleotide sequence ID" value="NZ_JAQGLA010000003.1"/>
</dbReference>
<keyword evidence="1" id="KW-0812">Transmembrane</keyword>
<keyword evidence="1" id="KW-1133">Transmembrane helix</keyword>
<dbReference type="Proteomes" id="UP001210380">
    <property type="component" value="Unassembled WGS sequence"/>
</dbReference>
<feature type="transmembrane region" description="Helical" evidence="1">
    <location>
        <begin position="37"/>
        <end position="56"/>
    </location>
</feature>
<reference evidence="2 3" key="1">
    <citation type="submission" date="2022-11" db="EMBL/GenBank/DDBJ databases">
        <title>Draft genome sequence of Saccharopolyspora sp. WRP15-2 isolated from rhizosphere soils of wild rice in Thailand.</title>
        <authorList>
            <person name="Duangmal K."/>
            <person name="Kammanee S."/>
            <person name="Muangham S."/>
        </authorList>
    </citation>
    <scope>NUCLEOTIDE SEQUENCE [LARGE SCALE GENOMIC DNA]</scope>
    <source>
        <strain evidence="2 3">WRP15-2</strain>
    </source>
</reference>
<proteinExistence type="predicted"/>
<gene>
    <name evidence="2" type="ORF">OU415_03785</name>
</gene>
<evidence type="ECO:0008006" key="4">
    <source>
        <dbReference type="Google" id="ProtNLM"/>
    </source>
</evidence>
<evidence type="ECO:0000313" key="2">
    <source>
        <dbReference type="EMBL" id="MDA3624545.1"/>
    </source>
</evidence>
<keyword evidence="3" id="KW-1185">Reference proteome</keyword>